<dbReference type="InterPro" id="IPR011650">
    <property type="entry name" value="Peptidase_M20_dimer"/>
</dbReference>
<organism evidence="3 4">
    <name type="scientific">Aquincola tertiaricarbonis</name>
    <dbReference type="NCBI Taxonomy" id="391953"/>
    <lineage>
        <taxon>Bacteria</taxon>
        <taxon>Pseudomonadati</taxon>
        <taxon>Pseudomonadota</taxon>
        <taxon>Betaproteobacteria</taxon>
        <taxon>Burkholderiales</taxon>
        <taxon>Sphaerotilaceae</taxon>
        <taxon>Aquincola</taxon>
    </lineage>
</organism>
<dbReference type="SUPFAM" id="SSF55031">
    <property type="entry name" value="Bacterial exopeptidase dimerisation domain"/>
    <property type="match status" value="1"/>
</dbReference>
<protein>
    <submittedName>
        <fullName evidence="3">M20 family metallopeptidase</fullName>
    </submittedName>
</protein>
<dbReference type="PANTHER" id="PTHR11014:SF63">
    <property type="entry name" value="METALLOPEPTIDASE, PUTATIVE (AFU_ORTHOLOGUE AFUA_6G09600)-RELATED"/>
    <property type="match status" value="1"/>
</dbReference>
<evidence type="ECO:0000259" key="2">
    <source>
        <dbReference type="Pfam" id="PF07687"/>
    </source>
</evidence>
<dbReference type="Proteomes" id="UP001056201">
    <property type="component" value="Chromosome 1"/>
</dbReference>
<keyword evidence="1" id="KW-0378">Hydrolase</keyword>
<accession>A0ABY4S0A2</accession>
<evidence type="ECO:0000256" key="1">
    <source>
        <dbReference type="ARBA" id="ARBA00022801"/>
    </source>
</evidence>
<dbReference type="PIRSF" id="PIRSF005962">
    <property type="entry name" value="Pept_M20D_amidohydro"/>
    <property type="match status" value="1"/>
</dbReference>
<dbReference type="NCBIfam" id="TIGR01891">
    <property type="entry name" value="amidohydrolases"/>
    <property type="match status" value="1"/>
</dbReference>
<name>A0ABY4S0A2_AQUTE</name>
<evidence type="ECO:0000313" key="4">
    <source>
        <dbReference type="Proteomes" id="UP001056201"/>
    </source>
</evidence>
<reference evidence="3" key="1">
    <citation type="submission" date="2022-05" db="EMBL/GenBank/DDBJ databases">
        <title>An RpoN-dependent PEP-CTERM gene is involved in floc formation of an Aquincola tertiaricarbonis strain.</title>
        <authorList>
            <person name="Qiu D."/>
            <person name="Xia M."/>
        </authorList>
    </citation>
    <scope>NUCLEOTIDE SEQUENCE</scope>
    <source>
        <strain evidence="3">RN12</strain>
    </source>
</reference>
<dbReference type="InterPro" id="IPR036264">
    <property type="entry name" value="Bact_exopeptidase_dim_dom"/>
</dbReference>
<dbReference type="SUPFAM" id="SSF53187">
    <property type="entry name" value="Zn-dependent exopeptidases"/>
    <property type="match status" value="1"/>
</dbReference>
<gene>
    <name evidence="3" type="ORF">MW290_10610</name>
</gene>
<feature type="domain" description="Peptidase M20 dimerisation" evidence="2">
    <location>
        <begin position="186"/>
        <end position="281"/>
    </location>
</feature>
<dbReference type="EMBL" id="CP097635">
    <property type="protein sequence ID" value="URI06367.1"/>
    <property type="molecule type" value="Genomic_DNA"/>
</dbReference>
<dbReference type="CDD" id="cd05666">
    <property type="entry name" value="M20_Acy1-like"/>
    <property type="match status" value="1"/>
</dbReference>
<sequence>MNTLLATMTDQAPEFVQLRRDIHRHPELAFDEHRTAALVAERLQAWGYEVTRGLGGTGVVGRLVRGTGGRRLGLRADMDALPVQEDNGTAWASSRPGLMHACGHDGHTAMLLAAAHRLARDGRFSGTLHLIFQPAEEGGGGALRMMADGLFERFPCDAVFAMHNMPGVPQGRLVLRDGAMLASSDYATVTLHGKGGHGGLPQHTADPIVAAASLVMALQTVVGRNVDPLQAAVVTVGALQAGEANNVIPAQARLELSMRALDRGVRQLVEQRVRALVQAQAEGFGLRAEIDWRPGYAVLVNSPAETALAREVAIELLGAERVTAHGPQLTGSEDFAFMLERVPGSYLMIGNGRAAEEGGEGDDGGDGAPLRCTCMVHHPGYDFNDDNVAVGSAYWVALAERFLSAAQPPLGMNSTATGRSASALSSASPS</sequence>
<dbReference type="PANTHER" id="PTHR11014">
    <property type="entry name" value="PEPTIDASE M20 FAMILY MEMBER"/>
    <property type="match status" value="1"/>
</dbReference>
<dbReference type="InterPro" id="IPR017439">
    <property type="entry name" value="Amidohydrolase"/>
</dbReference>
<dbReference type="Pfam" id="PF07687">
    <property type="entry name" value="M20_dimer"/>
    <property type="match status" value="1"/>
</dbReference>
<evidence type="ECO:0000313" key="3">
    <source>
        <dbReference type="EMBL" id="URI06367.1"/>
    </source>
</evidence>
<dbReference type="Pfam" id="PF01546">
    <property type="entry name" value="Peptidase_M20"/>
    <property type="match status" value="1"/>
</dbReference>
<dbReference type="Gene3D" id="3.30.70.360">
    <property type="match status" value="1"/>
</dbReference>
<dbReference type="Gene3D" id="3.40.630.10">
    <property type="entry name" value="Zn peptidases"/>
    <property type="match status" value="1"/>
</dbReference>
<dbReference type="RefSeq" id="WP_250194630.1">
    <property type="nucleotide sequence ID" value="NZ_CP097635.1"/>
</dbReference>
<proteinExistence type="predicted"/>
<dbReference type="InterPro" id="IPR002933">
    <property type="entry name" value="Peptidase_M20"/>
</dbReference>
<keyword evidence="4" id="KW-1185">Reference proteome</keyword>